<dbReference type="AlphaFoldDB" id="A0A507DAH8"/>
<dbReference type="InterPro" id="IPR016040">
    <property type="entry name" value="NAD(P)-bd_dom"/>
</dbReference>
<evidence type="ECO:0000313" key="6">
    <source>
        <dbReference type="Proteomes" id="UP000320475"/>
    </source>
</evidence>
<dbReference type="PANTHER" id="PTHR43355:SF2">
    <property type="entry name" value="FLAVIN REDUCTASE (NADPH)"/>
    <property type="match status" value="1"/>
</dbReference>
<evidence type="ECO:0000256" key="1">
    <source>
        <dbReference type="ARBA" id="ARBA00038376"/>
    </source>
</evidence>
<dbReference type="Proteomes" id="UP000317494">
    <property type="component" value="Unassembled WGS sequence"/>
</dbReference>
<comment type="caution">
    <text evidence="3">The sequence shown here is derived from an EMBL/GenBank/DDBJ whole genome shotgun (WGS) entry which is preliminary data.</text>
</comment>
<keyword evidence="5" id="KW-1185">Reference proteome</keyword>
<dbReference type="InterPro" id="IPR036291">
    <property type="entry name" value="NAD(P)-bd_dom_sf"/>
</dbReference>
<dbReference type="InterPro" id="IPR051606">
    <property type="entry name" value="Polyketide_Oxido-like"/>
</dbReference>
<organism evidence="3 6">
    <name type="scientific">Synchytrium endobioticum</name>
    <dbReference type="NCBI Taxonomy" id="286115"/>
    <lineage>
        <taxon>Eukaryota</taxon>
        <taxon>Fungi</taxon>
        <taxon>Fungi incertae sedis</taxon>
        <taxon>Chytridiomycota</taxon>
        <taxon>Chytridiomycota incertae sedis</taxon>
        <taxon>Chytridiomycetes</taxon>
        <taxon>Synchytriales</taxon>
        <taxon>Synchytriaceae</taxon>
        <taxon>Synchytrium</taxon>
    </lineage>
</organism>
<dbReference type="STRING" id="286115.A0A507DAH8"/>
<protein>
    <recommendedName>
        <fullName evidence="2">NAD(P)-binding domain-containing protein</fullName>
    </recommendedName>
</protein>
<gene>
    <name evidence="3" type="ORF">SeLEV6574_g01913</name>
    <name evidence="4" type="ORF">SeMB42_g01931</name>
</gene>
<evidence type="ECO:0000313" key="3">
    <source>
        <dbReference type="EMBL" id="TPX48642.1"/>
    </source>
</evidence>
<dbReference type="PANTHER" id="PTHR43355">
    <property type="entry name" value="FLAVIN REDUCTASE (NADPH)"/>
    <property type="match status" value="1"/>
</dbReference>
<dbReference type="Pfam" id="PF13460">
    <property type="entry name" value="NAD_binding_10"/>
    <property type="match status" value="1"/>
</dbReference>
<accession>A0A507DAH8</accession>
<evidence type="ECO:0000313" key="4">
    <source>
        <dbReference type="EMBL" id="TPX51419.1"/>
    </source>
</evidence>
<feature type="domain" description="NAD(P)-binding" evidence="2">
    <location>
        <begin position="11"/>
        <end position="220"/>
    </location>
</feature>
<dbReference type="EMBL" id="QEAN01000054">
    <property type="protein sequence ID" value="TPX51419.1"/>
    <property type="molecule type" value="Genomic_DNA"/>
</dbReference>
<proteinExistence type="inferred from homology"/>
<evidence type="ECO:0000313" key="5">
    <source>
        <dbReference type="Proteomes" id="UP000317494"/>
    </source>
</evidence>
<evidence type="ECO:0000259" key="2">
    <source>
        <dbReference type="Pfam" id="PF13460"/>
    </source>
</evidence>
<reference evidence="5 6" key="1">
    <citation type="journal article" date="2019" name="Sci. Rep.">
        <title>Comparative genomics of chytrid fungi reveal insights into the obligate biotrophic and pathogenic lifestyle of Synchytrium endobioticum.</title>
        <authorList>
            <person name="van de Vossenberg B.T.L.H."/>
            <person name="Warris S."/>
            <person name="Nguyen H.D.T."/>
            <person name="van Gent-Pelzer M.P.E."/>
            <person name="Joly D.L."/>
            <person name="van de Geest H.C."/>
            <person name="Bonants P.J.M."/>
            <person name="Smith D.S."/>
            <person name="Levesque C.A."/>
            <person name="van der Lee T.A.J."/>
        </authorList>
    </citation>
    <scope>NUCLEOTIDE SEQUENCE [LARGE SCALE GENOMIC DNA]</scope>
    <source>
        <strain evidence="3 6">LEV6574</strain>
        <strain evidence="4 5">MB42</strain>
    </source>
</reference>
<sequence length="232" mass="26145">MTRLQKLLVFGASGRVGRHVCQYAIDTMLYEVHGFVRNHVNLQKVRPDTDRYAEQIQPFEGDVTDIQSVKEAIKQIRPDKVVSVVGPKDIREPTVLNSHAALNICQAMVDYKIRRLVLLTANGLLPAKKEEAGINDRMLYESNAHFAAWLNHACFDMQHATKIVMATMRLDYTLVCPPYMPSGPFHRTGKYRIFVDEPVPQGTVLSAPDCADFIVKVLARDDLIGHRVGIAY</sequence>
<dbReference type="EMBL" id="QEAM01000048">
    <property type="protein sequence ID" value="TPX48642.1"/>
    <property type="molecule type" value="Genomic_DNA"/>
</dbReference>
<dbReference type="SUPFAM" id="SSF51735">
    <property type="entry name" value="NAD(P)-binding Rossmann-fold domains"/>
    <property type="match status" value="1"/>
</dbReference>
<dbReference type="Gene3D" id="3.40.50.720">
    <property type="entry name" value="NAD(P)-binding Rossmann-like Domain"/>
    <property type="match status" value="1"/>
</dbReference>
<name>A0A507DAH8_9FUNG</name>
<dbReference type="OrthoDB" id="10254221at2759"/>
<dbReference type="VEuPathDB" id="FungiDB:SeMB42_g01931"/>
<dbReference type="Proteomes" id="UP000320475">
    <property type="component" value="Unassembled WGS sequence"/>
</dbReference>
<comment type="similarity">
    <text evidence="1">Belongs to the avfA family.</text>
</comment>
<dbReference type="GO" id="GO:0016646">
    <property type="term" value="F:oxidoreductase activity, acting on the CH-NH group of donors, NAD or NADP as acceptor"/>
    <property type="evidence" value="ECO:0007669"/>
    <property type="project" value="TreeGrafter"/>
</dbReference>